<dbReference type="HOGENOM" id="CLU_132101_0_0_6"/>
<feature type="domain" description="VOC" evidence="1">
    <location>
        <begin position="10"/>
        <end position="122"/>
    </location>
</feature>
<dbReference type="eggNOG" id="COG0346">
    <property type="taxonomic scope" value="Bacteria"/>
</dbReference>
<reference evidence="2" key="1">
    <citation type="journal article" date="2012" name="PLoS Genet.">
        <title>Comparative Genomics of Plant-Associated Pseudomonas spp.: Insights into Diversity and Inheritance of Traits Involved in Multitrophic Interactions.</title>
        <authorList>
            <person name="Loper J.E."/>
            <person name="Hassan K.A."/>
            <person name="Mavrodi D.V."/>
            <person name="Davis E.W.II."/>
            <person name="Lim C.K."/>
            <person name="Shaffer B.T."/>
            <person name="Elbourne L.D."/>
            <person name="Stockwell V.O."/>
            <person name="Hartney S.L."/>
            <person name="Breakwell K."/>
            <person name="Henkels M.D."/>
            <person name="Tetu S.G."/>
            <person name="Rangel L.I."/>
            <person name="Kidarsa T.A."/>
            <person name="Wilson N.L."/>
            <person name="van de Mortel J.E."/>
            <person name="Song C."/>
            <person name="Blumhagen R."/>
            <person name="Radune D."/>
            <person name="Hostetler J.B."/>
            <person name="Brinkac L.M."/>
            <person name="Durkin A.S."/>
            <person name="Kluepfel D.A."/>
            <person name="Wechter W.P."/>
            <person name="Anderson A.J."/>
            <person name="Kim Y.C."/>
            <person name="Pierson L.S.III."/>
            <person name="Pierson E.A."/>
            <person name="Lindow S.E."/>
            <person name="Kobayashi D.Y."/>
            <person name="Raaijmakers J.M."/>
            <person name="Weller D.M."/>
            <person name="Thomashow L.S."/>
            <person name="Allen A.E."/>
            <person name="Paulsen I.T."/>
        </authorList>
    </citation>
    <scope>NUCLEOTIDE SEQUENCE [LARGE SCALE GENOMIC DNA]</scope>
    <source>
        <strain evidence="2">Q2-87</strain>
    </source>
</reference>
<dbReference type="SUPFAM" id="SSF54593">
    <property type="entry name" value="Glyoxalase/Bleomycin resistance protein/Dihydroxybiphenyl dioxygenase"/>
    <property type="match status" value="1"/>
</dbReference>
<dbReference type="Gene3D" id="3.10.180.10">
    <property type="entry name" value="2,3-Dihydroxybiphenyl 1,2-Dioxygenase, domain 1"/>
    <property type="match status" value="1"/>
</dbReference>
<comment type="caution">
    <text evidence="2">The sequence shown here is derived from an EMBL/GenBank/DDBJ whole genome shotgun (WGS) entry which is preliminary data.</text>
</comment>
<name>J2YDJ9_PSEFQ</name>
<gene>
    <name evidence="2" type="ORF">PflQ2_1593</name>
</gene>
<proteinExistence type="predicted"/>
<dbReference type="AlphaFoldDB" id="J2YDJ9"/>
<dbReference type="PROSITE" id="PS51819">
    <property type="entry name" value="VOC"/>
    <property type="match status" value="1"/>
</dbReference>
<dbReference type="InterPro" id="IPR029068">
    <property type="entry name" value="Glyas_Bleomycin-R_OHBP_Dase"/>
</dbReference>
<sequence>MIKEEHMQPSLNRIMLYVRDVQATCDFYERHFGFTSQRKTDDRVTELSPANGGAILMVHPAGKAVKTGQVTVKLVFDLQDVEGFKAKCLAQGLRFGATHRADGYSFANAKDPDGNSISISSRAFACS</sequence>
<organism evidence="2">
    <name type="scientific">Pseudomonas fluorescens (strain Q2-87)</name>
    <dbReference type="NCBI Taxonomy" id="1038922"/>
    <lineage>
        <taxon>Bacteria</taxon>
        <taxon>Pseudomonadati</taxon>
        <taxon>Pseudomonadota</taxon>
        <taxon>Gammaproteobacteria</taxon>
        <taxon>Pseudomonadales</taxon>
        <taxon>Pseudomonadaceae</taxon>
        <taxon>Pseudomonas</taxon>
    </lineage>
</organism>
<dbReference type="PATRIC" id="fig|1038922.3.peg.3928"/>
<protein>
    <submittedName>
        <fullName evidence="2">Glyoxalase family protein</fullName>
    </submittedName>
</protein>
<accession>J2YDJ9</accession>
<dbReference type="InterPro" id="IPR037523">
    <property type="entry name" value="VOC_core"/>
</dbReference>
<dbReference type="Pfam" id="PF00903">
    <property type="entry name" value="Glyoxalase"/>
    <property type="match status" value="1"/>
</dbReference>
<dbReference type="EMBL" id="AGBM01000001">
    <property type="protein sequence ID" value="EJL04979.1"/>
    <property type="molecule type" value="Genomic_DNA"/>
</dbReference>
<dbReference type="InterPro" id="IPR004360">
    <property type="entry name" value="Glyas_Fos-R_dOase_dom"/>
</dbReference>
<evidence type="ECO:0000313" key="2">
    <source>
        <dbReference type="EMBL" id="EJL04979.1"/>
    </source>
</evidence>
<dbReference type="Proteomes" id="UP000007289">
    <property type="component" value="Chromosome"/>
</dbReference>
<evidence type="ECO:0000259" key="1">
    <source>
        <dbReference type="PROSITE" id="PS51819"/>
    </source>
</evidence>